<dbReference type="Pfam" id="PF13795">
    <property type="entry name" value="HupE_UreJ_2"/>
    <property type="match status" value="1"/>
</dbReference>
<reference evidence="2" key="1">
    <citation type="submission" date="2022-09" db="EMBL/GenBank/DDBJ databases">
        <title>Australian commercial rhizobial inoculants.</title>
        <authorList>
            <person name="Kohlmeier M.G."/>
            <person name="O'Hara G.W."/>
            <person name="Colombi E."/>
            <person name="Ramsay J.P."/>
            <person name="Terpolilli J."/>
        </authorList>
    </citation>
    <scope>NUCLEOTIDE SEQUENCE</scope>
    <source>
        <strain evidence="2">WSM1592</strain>
        <plasmid evidence="2">pWSM1592_1</plasmid>
    </source>
</reference>
<dbReference type="InterPro" id="IPR032809">
    <property type="entry name" value="Put_HupE_UreJ"/>
</dbReference>
<keyword evidence="1" id="KW-1133">Transmembrane helix</keyword>
<keyword evidence="3" id="KW-1185">Reference proteome</keyword>
<dbReference type="Proteomes" id="UP001060123">
    <property type="component" value="Plasmid pWSM1592_1"/>
</dbReference>
<name>A0ABY5XT88_RHISU</name>
<organism evidence="2 3">
    <name type="scientific">Rhizobium sullae</name>
    <name type="common">Rhizobium hedysari</name>
    <dbReference type="NCBI Taxonomy" id="50338"/>
    <lineage>
        <taxon>Bacteria</taxon>
        <taxon>Pseudomonadati</taxon>
        <taxon>Pseudomonadota</taxon>
        <taxon>Alphaproteobacteria</taxon>
        <taxon>Hyphomicrobiales</taxon>
        <taxon>Rhizobiaceae</taxon>
        <taxon>Rhizobium/Agrobacterium group</taxon>
        <taxon>Rhizobium</taxon>
    </lineage>
</organism>
<protein>
    <submittedName>
        <fullName evidence="2">HupE/UreJ family protein</fullName>
    </submittedName>
</protein>
<keyword evidence="1" id="KW-0472">Membrane</keyword>
<keyword evidence="2" id="KW-0614">Plasmid</keyword>
<geneLocation type="plasmid" evidence="2 3">
    <name>pWSM1592_1</name>
</geneLocation>
<accession>A0ABY5XT88</accession>
<sequence>MVAFAFGLLHGLGFAGVLSELALPAGDIPLALLFFNVGVEIGQLMFMTTVIGLIALVRLVRYPAWFGRHPS</sequence>
<evidence type="ECO:0000256" key="1">
    <source>
        <dbReference type="SAM" id="Phobius"/>
    </source>
</evidence>
<evidence type="ECO:0000313" key="3">
    <source>
        <dbReference type="Proteomes" id="UP001060123"/>
    </source>
</evidence>
<keyword evidence="1" id="KW-0812">Transmembrane</keyword>
<dbReference type="RefSeq" id="WP_027511444.1">
    <property type="nucleotide sequence ID" value="NZ_CP104144.1"/>
</dbReference>
<gene>
    <name evidence="2" type="ORF">N2599_21280</name>
</gene>
<dbReference type="EMBL" id="CP104144">
    <property type="protein sequence ID" value="UWU17855.1"/>
    <property type="molecule type" value="Genomic_DNA"/>
</dbReference>
<evidence type="ECO:0000313" key="2">
    <source>
        <dbReference type="EMBL" id="UWU17855.1"/>
    </source>
</evidence>
<proteinExistence type="predicted"/>
<feature type="transmembrane region" description="Helical" evidence="1">
    <location>
        <begin position="43"/>
        <end position="60"/>
    </location>
</feature>